<dbReference type="InterPro" id="IPR036249">
    <property type="entry name" value="Thioredoxin-like_sf"/>
</dbReference>
<name>A0ABU7G6F4_9ALTE</name>
<keyword evidence="3" id="KW-1185">Reference proteome</keyword>
<feature type="domain" description="GST N-terminal" evidence="1">
    <location>
        <begin position="3"/>
        <end position="83"/>
    </location>
</feature>
<protein>
    <submittedName>
        <fullName evidence="2">Glutathione S-transferase N-terminal domain-containing protein</fullName>
    </submittedName>
</protein>
<comment type="caution">
    <text evidence="2">The sequence shown here is derived from an EMBL/GenBank/DDBJ whole genome shotgun (WGS) entry which is preliminary data.</text>
</comment>
<dbReference type="PROSITE" id="PS50404">
    <property type="entry name" value="GST_NTER"/>
    <property type="match status" value="1"/>
</dbReference>
<dbReference type="RefSeq" id="WP_329775997.1">
    <property type="nucleotide sequence ID" value="NZ_JAYDYW010000011.1"/>
</dbReference>
<dbReference type="PANTHER" id="PTHR42673:SF4">
    <property type="entry name" value="MALEYLACETOACETATE ISOMERASE"/>
    <property type="match status" value="1"/>
</dbReference>
<reference evidence="2 3" key="2">
    <citation type="submission" date="2023-12" db="EMBL/GenBank/DDBJ databases">
        <authorList>
            <consortium name="Cladostephus spongiosus"/>
            <person name="Lorente B."/>
            <person name="Cabral C."/>
            <person name="Frias J."/>
            <person name="Faria J."/>
            <person name="Toubarro D."/>
        </authorList>
    </citation>
    <scope>NUCLEOTIDE SEQUENCE [LARGE SCALE GENOMIC DNA]</scope>
    <source>
        <strain evidence="2 3">ZMCS4</strain>
    </source>
</reference>
<organism evidence="2 3">
    <name type="scientific">Agarivorans aestuarii</name>
    <dbReference type="NCBI Taxonomy" id="1563703"/>
    <lineage>
        <taxon>Bacteria</taxon>
        <taxon>Pseudomonadati</taxon>
        <taxon>Pseudomonadota</taxon>
        <taxon>Gammaproteobacteria</taxon>
        <taxon>Alteromonadales</taxon>
        <taxon>Alteromonadaceae</taxon>
        <taxon>Agarivorans</taxon>
    </lineage>
</organism>
<gene>
    <name evidence="2" type="ORF">SNR37_000314</name>
</gene>
<dbReference type="InterPro" id="IPR036282">
    <property type="entry name" value="Glutathione-S-Trfase_C_sf"/>
</dbReference>
<evidence type="ECO:0000259" key="1">
    <source>
        <dbReference type="PROSITE" id="PS50404"/>
    </source>
</evidence>
<evidence type="ECO:0000313" key="2">
    <source>
        <dbReference type="EMBL" id="MEE1674992.1"/>
    </source>
</evidence>
<dbReference type="InterPro" id="IPR004045">
    <property type="entry name" value="Glutathione_S-Trfase_N"/>
</dbReference>
<dbReference type="Pfam" id="PF13409">
    <property type="entry name" value="GST_N_2"/>
    <property type="match status" value="1"/>
</dbReference>
<reference evidence="3" key="1">
    <citation type="submission" date="2023-07" db="EMBL/GenBank/DDBJ databases">
        <title>Draft genome sequence of Agarivorans aestuarii strain ZMCS4, a CAZymes producing bacteria isolated from the marine brown algae Clodostephus spongiosus.</title>
        <authorList>
            <person name="Lorente B."/>
            <person name="Cabral C."/>
            <person name="Frias J."/>
            <person name="Faria J."/>
            <person name="Toubarro D."/>
        </authorList>
    </citation>
    <scope>NUCLEOTIDE SEQUENCE [LARGE SCALE GENOMIC DNA]</scope>
    <source>
        <strain evidence="3">ZMCS4</strain>
    </source>
</reference>
<dbReference type="PANTHER" id="PTHR42673">
    <property type="entry name" value="MALEYLACETOACETATE ISOMERASE"/>
    <property type="match status" value="1"/>
</dbReference>
<accession>A0ABU7G6F4</accession>
<evidence type="ECO:0000313" key="3">
    <source>
        <dbReference type="Proteomes" id="UP001310248"/>
    </source>
</evidence>
<dbReference type="SUPFAM" id="SSF52833">
    <property type="entry name" value="Thioredoxin-like"/>
    <property type="match status" value="1"/>
</dbReference>
<proteinExistence type="predicted"/>
<dbReference type="EMBL" id="JAYDYW010000011">
    <property type="protein sequence ID" value="MEE1674992.1"/>
    <property type="molecule type" value="Genomic_DNA"/>
</dbReference>
<sequence>MAQALQLIVGRDSTWSLRAYLCMQLAEFEFSCSAIALGEAGYQQQLAKCSPSKLVPVLHVGELIIHDSLAISEYLNEQSSGKLYPVQAHLRAQARSYLAELHAGFMAIRQGLPFHFEEQSKPADLSAEIGAELERLSTIWQQFDGCFAFNKAGALDAFYAVMALRLANYDIEFDGAAGRYQQHLIAWPLFQRAIDIAKQW</sequence>
<dbReference type="Gene3D" id="1.20.1050.10">
    <property type="match status" value="1"/>
</dbReference>
<dbReference type="SUPFAM" id="SSF47616">
    <property type="entry name" value="GST C-terminal domain-like"/>
    <property type="match status" value="1"/>
</dbReference>
<dbReference type="Gene3D" id="3.40.30.10">
    <property type="entry name" value="Glutaredoxin"/>
    <property type="match status" value="1"/>
</dbReference>
<dbReference type="Proteomes" id="UP001310248">
    <property type="component" value="Unassembled WGS sequence"/>
</dbReference>